<dbReference type="GO" id="GO:0043409">
    <property type="term" value="P:negative regulation of MAPK cascade"/>
    <property type="evidence" value="ECO:0007669"/>
    <property type="project" value="TreeGrafter"/>
</dbReference>
<evidence type="ECO:0000259" key="7">
    <source>
        <dbReference type="PROSITE" id="PS50056"/>
    </source>
</evidence>
<evidence type="ECO:0000313" key="9">
    <source>
        <dbReference type="EMBL" id="CAF1257410.1"/>
    </source>
</evidence>
<dbReference type="PROSITE" id="PS50054">
    <property type="entry name" value="TYR_PHOSPHATASE_DUAL"/>
    <property type="match status" value="1"/>
</dbReference>
<keyword evidence="3" id="KW-0378">Hydrolase</keyword>
<dbReference type="SMART" id="SM00195">
    <property type="entry name" value="DSPc"/>
    <property type="match status" value="1"/>
</dbReference>
<dbReference type="InterPro" id="IPR036873">
    <property type="entry name" value="Rhodanese-like_dom_sf"/>
</dbReference>
<comment type="caution">
    <text evidence="9">The sequence shown here is derived from an EMBL/GenBank/DDBJ whole genome shotgun (WGS) entry which is preliminary data.</text>
</comment>
<feature type="domain" description="Tyrosine specific protein phosphatases" evidence="7">
    <location>
        <begin position="286"/>
        <end position="345"/>
    </location>
</feature>
<name>A0A815AIY2_9BILA</name>
<dbReference type="InterPro" id="IPR029021">
    <property type="entry name" value="Prot-tyrosine_phosphatase-like"/>
</dbReference>
<protein>
    <recommendedName>
        <fullName evidence="2">protein-tyrosine-phosphatase</fullName>
        <ecNumber evidence="2">3.1.3.48</ecNumber>
    </recommendedName>
</protein>
<dbReference type="Pfam" id="PF00581">
    <property type="entry name" value="Rhodanese"/>
    <property type="match status" value="1"/>
</dbReference>
<dbReference type="InterPro" id="IPR020422">
    <property type="entry name" value="TYR_PHOSPHATASE_DUAL_dom"/>
</dbReference>
<dbReference type="InterPro" id="IPR016130">
    <property type="entry name" value="Tyr_Pase_AS"/>
</dbReference>
<dbReference type="InterPro" id="IPR000340">
    <property type="entry name" value="Dual-sp_phosphatase_cat-dom"/>
</dbReference>
<dbReference type="SUPFAM" id="SSF52799">
    <property type="entry name" value="(Phosphotyrosine protein) phosphatases II"/>
    <property type="match status" value="1"/>
</dbReference>
<dbReference type="CDD" id="cd14498">
    <property type="entry name" value="DSP"/>
    <property type="match status" value="1"/>
</dbReference>
<reference evidence="9" key="1">
    <citation type="submission" date="2021-02" db="EMBL/GenBank/DDBJ databases">
        <authorList>
            <person name="Nowell W R."/>
        </authorList>
    </citation>
    <scope>NUCLEOTIDE SEQUENCE</scope>
</reference>
<dbReference type="PROSITE" id="PS00383">
    <property type="entry name" value="TYR_PHOSPHATASE_1"/>
    <property type="match status" value="1"/>
</dbReference>
<feature type="domain" description="Rhodanese" evidence="8">
    <location>
        <begin position="84"/>
        <end position="196"/>
    </location>
</feature>
<evidence type="ECO:0000256" key="4">
    <source>
        <dbReference type="ARBA" id="ARBA00022912"/>
    </source>
</evidence>
<keyword evidence="5" id="KW-0812">Transmembrane</keyword>
<dbReference type="EMBL" id="CAJNOT010001861">
    <property type="protein sequence ID" value="CAF1257410.1"/>
    <property type="molecule type" value="Genomic_DNA"/>
</dbReference>
<dbReference type="Proteomes" id="UP000663864">
    <property type="component" value="Unassembled WGS sequence"/>
</dbReference>
<dbReference type="InterPro" id="IPR001763">
    <property type="entry name" value="Rhodanese-like_dom"/>
</dbReference>
<accession>A0A815AIY2</accession>
<dbReference type="PROSITE" id="PS50056">
    <property type="entry name" value="TYR_PHOSPHATASE_2"/>
    <property type="match status" value="1"/>
</dbReference>
<dbReference type="SUPFAM" id="SSF52821">
    <property type="entry name" value="Rhodanese/Cell cycle control phosphatase"/>
    <property type="match status" value="1"/>
</dbReference>
<dbReference type="GO" id="GO:0005737">
    <property type="term" value="C:cytoplasm"/>
    <property type="evidence" value="ECO:0007669"/>
    <property type="project" value="TreeGrafter"/>
</dbReference>
<dbReference type="PROSITE" id="PS50206">
    <property type="entry name" value="RHODANESE_3"/>
    <property type="match status" value="1"/>
</dbReference>
<feature type="transmembrane region" description="Helical" evidence="5">
    <location>
        <begin position="414"/>
        <end position="432"/>
    </location>
</feature>
<dbReference type="EC" id="3.1.3.48" evidence="2"/>
<dbReference type="PANTHER" id="PTHR10159:SF519">
    <property type="entry name" value="DUAL SPECIFICITY PROTEIN PHOSPHATASE MPK3"/>
    <property type="match status" value="1"/>
</dbReference>
<dbReference type="InterPro" id="IPR000387">
    <property type="entry name" value="Tyr_Pase_dom"/>
</dbReference>
<proteinExistence type="inferred from homology"/>
<keyword evidence="5" id="KW-0472">Membrane</keyword>
<evidence type="ECO:0000259" key="8">
    <source>
        <dbReference type="PROSITE" id="PS50206"/>
    </source>
</evidence>
<sequence length="434" mass="49749">MNMFSNIEKSTSNSNSNSFIKNITSCTSTNINSTIKYPTSDRRVSLTKAYSCADTLSSNINGHCSFITPRQFAELISENSNTHEHKSYPIVDCRSQMDFGCEHIRSSHNVNCRAKIMARKLISKRLEDVEPNLTPSLNSSDTVILYDQSTDERREEKLRLLPINLVIQAATKSNKIVHIIQGGFDAVKIQYPHLIECTIETTSREKYEQDHLSSIPDAVDKENFTMTEILPRIFVGNILDAQNLDRLNQNGITHIVNSTPDLPLFWEKECQYMRVDVLDLPSENIRKYFDKTFQFIDEALHIKTNNVLVHCSAGISRSPTLVLAYMIKKYHMTLDEAFNKMRQLRQIVDPNISFIVQLRDWEKLNQMTITTTTIESTDDNNNNNNMTCTSTRSTSNSIYCGSTSKTKTDKKSRTESAIIVTYFLLFCVRIFIYY</sequence>
<dbReference type="AlphaFoldDB" id="A0A815AIY2"/>
<evidence type="ECO:0000256" key="5">
    <source>
        <dbReference type="SAM" id="Phobius"/>
    </source>
</evidence>
<evidence type="ECO:0000259" key="6">
    <source>
        <dbReference type="PROSITE" id="PS50054"/>
    </source>
</evidence>
<dbReference type="PANTHER" id="PTHR10159">
    <property type="entry name" value="DUAL SPECIFICITY PROTEIN PHOSPHATASE"/>
    <property type="match status" value="1"/>
</dbReference>
<feature type="domain" description="Tyrosine-protein phosphatase" evidence="6">
    <location>
        <begin position="223"/>
        <end position="367"/>
    </location>
</feature>
<dbReference type="Pfam" id="PF00782">
    <property type="entry name" value="DSPc"/>
    <property type="match status" value="1"/>
</dbReference>
<comment type="similarity">
    <text evidence="1">Belongs to the protein-tyrosine phosphatase family. Non-receptor class dual specificity subfamily.</text>
</comment>
<dbReference type="Gene3D" id="3.90.190.10">
    <property type="entry name" value="Protein tyrosine phosphatase superfamily"/>
    <property type="match status" value="1"/>
</dbReference>
<evidence type="ECO:0000256" key="2">
    <source>
        <dbReference type="ARBA" id="ARBA00013064"/>
    </source>
</evidence>
<evidence type="ECO:0000313" key="10">
    <source>
        <dbReference type="Proteomes" id="UP000663864"/>
    </source>
</evidence>
<evidence type="ECO:0000256" key="3">
    <source>
        <dbReference type="ARBA" id="ARBA00022801"/>
    </source>
</evidence>
<organism evidence="9 10">
    <name type="scientific">Rotaria sordida</name>
    <dbReference type="NCBI Taxonomy" id="392033"/>
    <lineage>
        <taxon>Eukaryota</taxon>
        <taxon>Metazoa</taxon>
        <taxon>Spiralia</taxon>
        <taxon>Gnathifera</taxon>
        <taxon>Rotifera</taxon>
        <taxon>Eurotatoria</taxon>
        <taxon>Bdelloidea</taxon>
        <taxon>Philodinida</taxon>
        <taxon>Philodinidae</taxon>
        <taxon>Rotaria</taxon>
    </lineage>
</organism>
<gene>
    <name evidence="9" type="ORF">ZHD862_LOCUS25717</name>
</gene>
<keyword evidence="4" id="KW-0904">Protein phosphatase</keyword>
<dbReference type="Gene3D" id="3.40.250.10">
    <property type="entry name" value="Rhodanese-like domain"/>
    <property type="match status" value="1"/>
</dbReference>
<dbReference type="PRINTS" id="PR01908">
    <property type="entry name" value="ADSPHPHTASE"/>
</dbReference>
<keyword evidence="5" id="KW-1133">Transmembrane helix</keyword>
<dbReference type="GO" id="GO:0004725">
    <property type="term" value="F:protein tyrosine phosphatase activity"/>
    <property type="evidence" value="ECO:0007669"/>
    <property type="project" value="UniProtKB-EC"/>
</dbReference>
<evidence type="ECO:0000256" key="1">
    <source>
        <dbReference type="ARBA" id="ARBA00008601"/>
    </source>
</evidence>